<feature type="region of interest" description="Disordered" evidence="1">
    <location>
        <begin position="1"/>
        <end position="32"/>
    </location>
</feature>
<reference evidence="3 4" key="1">
    <citation type="submission" date="2016-04" db="EMBL/GenBank/DDBJ databases">
        <title>Complete genome sequence of Dokdonella koreensis DS-123T.</title>
        <authorList>
            <person name="Kim J.F."/>
            <person name="Lee H."/>
            <person name="Kwak M.-J."/>
        </authorList>
    </citation>
    <scope>NUCLEOTIDE SEQUENCE [LARGE SCALE GENOMIC DNA]</scope>
    <source>
        <strain evidence="3 4">DS-123</strain>
    </source>
</reference>
<dbReference type="EMBL" id="CP015249">
    <property type="protein sequence ID" value="ANB17525.1"/>
    <property type="molecule type" value="Genomic_DNA"/>
</dbReference>
<dbReference type="Proteomes" id="UP000076830">
    <property type="component" value="Chromosome"/>
</dbReference>
<keyword evidence="2" id="KW-0472">Membrane</keyword>
<keyword evidence="4" id="KW-1185">Reference proteome</keyword>
<evidence type="ECO:0000313" key="3">
    <source>
        <dbReference type="EMBL" id="ANB17525.1"/>
    </source>
</evidence>
<accession>A0A160DT65</accession>
<organism evidence="3 4">
    <name type="scientific">Dokdonella koreensis DS-123</name>
    <dbReference type="NCBI Taxonomy" id="1300342"/>
    <lineage>
        <taxon>Bacteria</taxon>
        <taxon>Pseudomonadati</taxon>
        <taxon>Pseudomonadota</taxon>
        <taxon>Gammaproteobacteria</taxon>
        <taxon>Lysobacterales</taxon>
        <taxon>Rhodanobacteraceae</taxon>
        <taxon>Dokdonella</taxon>
    </lineage>
</organism>
<keyword evidence="2" id="KW-0812">Transmembrane</keyword>
<name>A0A160DT65_9GAMM</name>
<feature type="compositionally biased region" description="Basic and acidic residues" evidence="1">
    <location>
        <begin position="8"/>
        <end position="25"/>
    </location>
</feature>
<proteinExistence type="predicted"/>
<dbReference type="STRING" id="1300342.I596_1499"/>
<dbReference type="KEGG" id="dko:I596_1499"/>
<dbReference type="RefSeq" id="WP_067645793.1">
    <property type="nucleotide sequence ID" value="NZ_CP015249.1"/>
</dbReference>
<evidence type="ECO:0000313" key="4">
    <source>
        <dbReference type="Proteomes" id="UP000076830"/>
    </source>
</evidence>
<gene>
    <name evidence="3" type="ORF">I596_1499</name>
</gene>
<feature type="transmembrane region" description="Helical" evidence="2">
    <location>
        <begin position="80"/>
        <end position="100"/>
    </location>
</feature>
<dbReference type="AlphaFoldDB" id="A0A160DT65"/>
<protein>
    <submittedName>
        <fullName evidence="3">Uncharacterized protein</fullName>
    </submittedName>
</protein>
<keyword evidence="2" id="KW-1133">Transmembrane helix</keyword>
<sequence>MKSQPPAFDEHAFDEREWQAQERARRAPPAAAPGDGYALVARALREPPLSPLPADFAAEVARRAVAERPGAPAEPWLERLLGTALGLALAVAGLITALVYGGTWLQAVADALPRPPTTALPLGMMLAVCVGLSWLVGQVGRPAGRSSGRRG</sequence>
<evidence type="ECO:0000256" key="2">
    <source>
        <dbReference type="SAM" id="Phobius"/>
    </source>
</evidence>
<feature type="transmembrane region" description="Helical" evidence="2">
    <location>
        <begin position="120"/>
        <end position="140"/>
    </location>
</feature>
<evidence type="ECO:0000256" key="1">
    <source>
        <dbReference type="SAM" id="MobiDB-lite"/>
    </source>
</evidence>